<evidence type="ECO:0000256" key="2">
    <source>
        <dbReference type="ARBA" id="ARBA00010792"/>
    </source>
</evidence>
<dbReference type="InterPro" id="IPR032818">
    <property type="entry name" value="DedA-like"/>
</dbReference>
<reference evidence="9" key="1">
    <citation type="submission" date="2019-03" db="EMBL/GenBank/DDBJ databases">
        <title>Lake Tanganyika Metagenome-Assembled Genomes (MAGs).</title>
        <authorList>
            <person name="Tran P."/>
        </authorList>
    </citation>
    <scope>NUCLEOTIDE SEQUENCE</scope>
    <source>
        <strain evidence="9">K_DeepCast_65m_m2_066</strain>
    </source>
</reference>
<evidence type="ECO:0000313" key="10">
    <source>
        <dbReference type="Proteomes" id="UP000712673"/>
    </source>
</evidence>
<evidence type="ECO:0000313" key="9">
    <source>
        <dbReference type="EMBL" id="MBM3224400.1"/>
    </source>
</evidence>
<comment type="subcellular location">
    <subcellularLocation>
        <location evidence="1 7">Cell membrane</location>
        <topology evidence="1 7">Multi-pass membrane protein</topology>
    </subcellularLocation>
</comment>
<comment type="similarity">
    <text evidence="2 7">Belongs to the DedA family.</text>
</comment>
<dbReference type="PANTHER" id="PTHR30353:SF0">
    <property type="entry name" value="TRANSMEMBRANE PROTEIN"/>
    <property type="match status" value="1"/>
</dbReference>
<feature type="transmembrane region" description="Helical" evidence="7">
    <location>
        <begin position="179"/>
        <end position="200"/>
    </location>
</feature>
<sequence>MTEILDIFLHLDVHLSLIIQQYGVWTYLLLFVIIFLETGIVVTPFLPGDSLLFAAGAFAATGAFDVGLLFALLFVAAVLGDTVNYRIGEAIGPRAFHSHSRFLKQEHLERTQQFYARHGGKTIVLARFVPIIRTFAPFVAGVGQMAYGRFLLYNVGGGLLWTGLFIFGGYYFGPIVKRHFTLVILAIIILSILPVIIEFLKARRQSRATHTQQPPKKVA</sequence>
<accession>A0A938B474</accession>
<evidence type="ECO:0000256" key="7">
    <source>
        <dbReference type="RuleBase" id="RU367016"/>
    </source>
</evidence>
<keyword evidence="5 7" id="KW-1133">Transmembrane helix</keyword>
<feature type="transmembrane region" description="Helical" evidence="7">
    <location>
        <begin position="52"/>
        <end position="79"/>
    </location>
</feature>
<protein>
    <submittedName>
        <fullName evidence="9">DedA family protein</fullName>
    </submittedName>
</protein>
<keyword evidence="6 7" id="KW-0472">Membrane</keyword>
<organism evidence="9 10">
    <name type="scientific">Tectimicrobiota bacterium</name>
    <dbReference type="NCBI Taxonomy" id="2528274"/>
    <lineage>
        <taxon>Bacteria</taxon>
        <taxon>Pseudomonadati</taxon>
        <taxon>Nitrospinota/Tectimicrobiota group</taxon>
        <taxon>Candidatus Tectimicrobiota</taxon>
    </lineage>
</organism>
<dbReference type="PANTHER" id="PTHR30353">
    <property type="entry name" value="INNER MEMBRANE PROTEIN DEDA-RELATED"/>
    <property type="match status" value="1"/>
</dbReference>
<evidence type="ECO:0000256" key="4">
    <source>
        <dbReference type="ARBA" id="ARBA00022692"/>
    </source>
</evidence>
<dbReference type="Proteomes" id="UP000712673">
    <property type="component" value="Unassembled WGS sequence"/>
</dbReference>
<comment type="caution">
    <text evidence="9">The sequence shown here is derived from an EMBL/GenBank/DDBJ whole genome shotgun (WGS) entry which is preliminary data.</text>
</comment>
<dbReference type="AlphaFoldDB" id="A0A938B474"/>
<dbReference type="NCBIfam" id="NF008102">
    <property type="entry name" value="PRK10847.1"/>
    <property type="match status" value="1"/>
</dbReference>
<evidence type="ECO:0000256" key="1">
    <source>
        <dbReference type="ARBA" id="ARBA00004651"/>
    </source>
</evidence>
<dbReference type="EMBL" id="VGLS01000316">
    <property type="protein sequence ID" value="MBM3224400.1"/>
    <property type="molecule type" value="Genomic_DNA"/>
</dbReference>
<feature type="domain" description="VTT" evidence="8">
    <location>
        <begin position="46"/>
        <end position="170"/>
    </location>
</feature>
<evidence type="ECO:0000256" key="5">
    <source>
        <dbReference type="ARBA" id="ARBA00022989"/>
    </source>
</evidence>
<evidence type="ECO:0000256" key="6">
    <source>
        <dbReference type="ARBA" id="ARBA00023136"/>
    </source>
</evidence>
<proteinExistence type="inferred from homology"/>
<dbReference type="GO" id="GO:0005886">
    <property type="term" value="C:plasma membrane"/>
    <property type="evidence" value="ECO:0007669"/>
    <property type="project" value="UniProtKB-SubCell"/>
</dbReference>
<evidence type="ECO:0000256" key="3">
    <source>
        <dbReference type="ARBA" id="ARBA00022475"/>
    </source>
</evidence>
<dbReference type="InterPro" id="IPR058127">
    <property type="entry name" value="DedA"/>
</dbReference>
<feature type="transmembrane region" description="Helical" evidence="7">
    <location>
        <begin position="151"/>
        <end position="173"/>
    </location>
</feature>
<gene>
    <name evidence="9" type="ORF">FJZ47_11435</name>
</gene>
<keyword evidence="4 7" id="KW-0812">Transmembrane</keyword>
<dbReference type="InterPro" id="IPR032816">
    <property type="entry name" value="VTT_dom"/>
</dbReference>
<keyword evidence="3 7" id="KW-1003">Cell membrane</keyword>
<dbReference type="Pfam" id="PF09335">
    <property type="entry name" value="VTT_dom"/>
    <property type="match status" value="1"/>
</dbReference>
<name>A0A938B474_UNCTE</name>
<evidence type="ECO:0000259" key="8">
    <source>
        <dbReference type="Pfam" id="PF09335"/>
    </source>
</evidence>
<feature type="transmembrane region" description="Helical" evidence="7">
    <location>
        <begin position="24"/>
        <end position="46"/>
    </location>
</feature>